<evidence type="ECO:0000313" key="2">
    <source>
        <dbReference type="EMBL" id="KAK8749964.1"/>
    </source>
</evidence>
<feature type="non-terminal residue" evidence="2">
    <location>
        <position position="1"/>
    </location>
</feature>
<dbReference type="PANTHER" id="PTHR31927">
    <property type="entry name" value="FI07246P-RELATED-RELATED"/>
    <property type="match status" value="1"/>
</dbReference>
<dbReference type="SMART" id="SM00690">
    <property type="entry name" value="DM5"/>
    <property type="match status" value="1"/>
</dbReference>
<reference evidence="2 3" key="1">
    <citation type="journal article" date="2024" name="BMC Genomics">
        <title>Genome assembly of redclaw crayfish (Cherax quadricarinatus) provides insights into its immune adaptation and hypoxia tolerance.</title>
        <authorList>
            <person name="Liu Z."/>
            <person name="Zheng J."/>
            <person name="Li H."/>
            <person name="Fang K."/>
            <person name="Wang S."/>
            <person name="He J."/>
            <person name="Zhou D."/>
            <person name="Weng S."/>
            <person name="Chi M."/>
            <person name="Gu Z."/>
            <person name="He J."/>
            <person name="Li F."/>
            <person name="Wang M."/>
        </authorList>
    </citation>
    <scope>NUCLEOTIDE SEQUENCE [LARGE SCALE GENOMIC DNA]</scope>
    <source>
        <strain evidence="2">ZL_2023a</strain>
    </source>
</reference>
<dbReference type="AlphaFoldDB" id="A0AAW0YAW7"/>
<organism evidence="2 3">
    <name type="scientific">Cherax quadricarinatus</name>
    <name type="common">Australian red claw crayfish</name>
    <dbReference type="NCBI Taxonomy" id="27406"/>
    <lineage>
        <taxon>Eukaryota</taxon>
        <taxon>Metazoa</taxon>
        <taxon>Ecdysozoa</taxon>
        <taxon>Arthropoda</taxon>
        <taxon>Crustacea</taxon>
        <taxon>Multicrustacea</taxon>
        <taxon>Malacostraca</taxon>
        <taxon>Eumalacostraca</taxon>
        <taxon>Eucarida</taxon>
        <taxon>Decapoda</taxon>
        <taxon>Pleocyemata</taxon>
        <taxon>Astacidea</taxon>
        <taxon>Parastacoidea</taxon>
        <taxon>Parastacidae</taxon>
        <taxon>Cherax</taxon>
    </lineage>
</organism>
<evidence type="ECO:0000259" key="1">
    <source>
        <dbReference type="SMART" id="SM00690"/>
    </source>
</evidence>
<evidence type="ECO:0000313" key="3">
    <source>
        <dbReference type="Proteomes" id="UP001445076"/>
    </source>
</evidence>
<dbReference type="Pfam" id="PF03103">
    <property type="entry name" value="DUF243"/>
    <property type="match status" value="1"/>
</dbReference>
<sequence length="264" mass="25997">VLVSLFAAASAGSLQTYGLPSRSGLSHSLGASRVSSGVGFSGSLVSGGVGLSGGLVSRGVGLSSGSGFSGGAGFAGGAGFSRGAGFTGGVGVSGGAGLIGGACGNGQIRHVDGSCVTPQITRNLYVYSAPPLAPIVGPPPIVPPPKIEQNVLFIRSPDVDIAQDPIIVPPPQTKNVVYVLNKRPELDQKVVHLPALEQQTPEVFFVNYAEGDNPTLPTGEDLQSALSSAAHGGIGIGSGIGIGGGSVKHSGFSVTTPSSLYGAP</sequence>
<accession>A0AAW0YAW7</accession>
<dbReference type="InterPro" id="IPR004145">
    <property type="entry name" value="DUF243"/>
</dbReference>
<keyword evidence="3" id="KW-1185">Reference proteome</keyword>
<dbReference type="GO" id="GO:0008010">
    <property type="term" value="F:structural constituent of chitin-based larval cuticle"/>
    <property type="evidence" value="ECO:0007669"/>
    <property type="project" value="TreeGrafter"/>
</dbReference>
<dbReference type="Proteomes" id="UP001445076">
    <property type="component" value="Unassembled WGS sequence"/>
</dbReference>
<dbReference type="GO" id="GO:0062129">
    <property type="term" value="C:chitin-based extracellular matrix"/>
    <property type="evidence" value="ECO:0007669"/>
    <property type="project" value="TreeGrafter"/>
</dbReference>
<protein>
    <recommendedName>
        <fullName evidence="1">DUF243 domain-containing protein</fullName>
    </recommendedName>
</protein>
<dbReference type="PANTHER" id="PTHR31927:SF13">
    <property type="entry name" value="TWEEDLEBETA"/>
    <property type="match status" value="1"/>
</dbReference>
<dbReference type="GO" id="GO:0040003">
    <property type="term" value="P:chitin-based cuticle development"/>
    <property type="evidence" value="ECO:0007669"/>
    <property type="project" value="TreeGrafter"/>
</dbReference>
<gene>
    <name evidence="2" type="ORF">OTU49_015155</name>
</gene>
<feature type="domain" description="DUF243" evidence="1">
    <location>
        <begin position="118"/>
        <end position="211"/>
    </location>
</feature>
<dbReference type="EMBL" id="JARKIK010000008">
    <property type="protein sequence ID" value="KAK8749964.1"/>
    <property type="molecule type" value="Genomic_DNA"/>
</dbReference>
<comment type="caution">
    <text evidence="2">The sequence shown here is derived from an EMBL/GenBank/DDBJ whole genome shotgun (WGS) entry which is preliminary data.</text>
</comment>
<name>A0AAW0YAW7_CHEQU</name>
<proteinExistence type="predicted"/>